<organism evidence="2 3">
    <name type="scientific">Leptotrichia trevisanii</name>
    <dbReference type="NCBI Taxonomy" id="109328"/>
    <lineage>
        <taxon>Bacteria</taxon>
        <taxon>Fusobacteriati</taxon>
        <taxon>Fusobacteriota</taxon>
        <taxon>Fusobacteriia</taxon>
        <taxon>Fusobacteriales</taxon>
        <taxon>Leptotrichiaceae</taxon>
        <taxon>Leptotrichia</taxon>
    </lineage>
</organism>
<dbReference type="Proteomes" id="UP000321378">
    <property type="component" value="Chromosome"/>
</dbReference>
<dbReference type="SUPFAM" id="SSF52833">
    <property type="entry name" value="Thioredoxin-like"/>
    <property type="match status" value="1"/>
</dbReference>
<accession>A0A510KT72</accession>
<dbReference type="EMBL" id="AP019840">
    <property type="protein sequence ID" value="BBM53263.1"/>
    <property type="molecule type" value="Genomic_DNA"/>
</dbReference>
<dbReference type="CDD" id="cd02947">
    <property type="entry name" value="TRX_family"/>
    <property type="match status" value="1"/>
</dbReference>
<gene>
    <name evidence="2" type="ORF">JMUB3935_2250</name>
</gene>
<dbReference type="STRING" id="1122173.GCA_000482505_01203"/>
<reference evidence="2 3" key="1">
    <citation type="submission" date="2019-07" db="EMBL/GenBank/DDBJ databases">
        <title>Complete Genome Sequence of Leptotrichia trevisanii Strain JMUB3935.</title>
        <authorList>
            <person name="Watanabe S."/>
            <person name="Cui L."/>
        </authorList>
    </citation>
    <scope>NUCLEOTIDE SEQUENCE [LARGE SCALE GENOMIC DNA]</scope>
    <source>
        <strain evidence="2 3">JMUB3935</strain>
    </source>
</reference>
<evidence type="ECO:0000313" key="3">
    <source>
        <dbReference type="Proteomes" id="UP000321378"/>
    </source>
</evidence>
<dbReference type="AlphaFoldDB" id="A0A510KT72"/>
<feature type="domain" description="Thioredoxin" evidence="1">
    <location>
        <begin position="5"/>
        <end position="93"/>
    </location>
</feature>
<dbReference type="RefSeq" id="WP_026748019.1">
    <property type="nucleotide sequence ID" value="NZ_AP019840.1"/>
</dbReference>
<dbReference type="Gene3D" id="3.40.30.10">
    <property type="entry name" value="Glutaredoxin"/>
    <property type="match status" value="1"/>
</dbReference>
<protein>
    <recommendedName>
        <fullName evidence="1">Thioredoxin domain-containing protein</fullName>
    </recommendedName>
</protein>
<dbReference type="InterPro" id="IPR013766">
    <property type="entry name" value="Thioredoxin_domain"/>
</dbReference>
<name>A0A510KT72_9FUSO</name>
<evidence type="ECO:0000313" key="2">
    <source>
        <dbReference type="EMBL" id="BBM53263.1"/>
    </source>
</evidence>
<dbReference type="Pfam" id="PF00085">
    <property type="entry name" value="Thioredoxin"/>
    <property type="match status" value="1"/>
</dbReference>
<evidence type="ECO:0000259" key="1">
    <source>
        <dbReference type="Pfam" id="PF00085"/>
    </source>
</evidence>
<dbReference type="InterPro" id="IPR036249">
    <property type="entry name" value="Thioredoxin-like_sf"/>
</dbReference>
<sequence length="105" mass="12416">MKKLENYEQILNKIKEEKYFLLYVSMNNCSVCHSDMPKVEKIVNEKNFTAYHIEASEIPEAVGQLSLFSVPVVILFYEGREIHRQAKIIDFDELNYRIEQISENK</sequence>
<proteinExistence type="predicted"/>